<dbReference type="RefSeq" id="WP_317489617.1">
    <property type="nucleotide sequence ID" value="NZ_CP136051.1"/>
</dbReference>
<dbReference type="Proteomes" id="UP001302349">
    <property type="component" value="Chromosome"/>
</dbReference>
<gene>
    <name evidence="3" type="ORF">RT717_28040</name>
</gene>
<dbReference type="Gene3D" id="2.60.40.1080">
    <property type="match status" value="4"/>
</dbReference>
<proteinExistence type="predicted"/>
<dbReference type="NCBIfam" id="TIGR04183">
    <property type="entry name" value="Por_Secre_tail"/>
    <property type="match status" value="1"/>
</dbReference>
<dbReference type="EMBL" id="CP136051">
    <property type="protein sequence ID" value="WOK06924.1"/>
    <property type="molecule type" value="Genomic_DNA"/>
</dbReference>
<feature type="chain" id="PRO_5047313945" evidence="1">
    <location>
        <begin position="19"/>
        <end position="1599"/>
    </location>
</feature>
<dbReference type="SUPFAM" id="SSF49373">
    <property type="entry name" value="Invasin/intimin cell-adhesion fragments"/>
    <property type="match status" value="4"/>
</dbReference>
<name>A0ABZ0IR95_9BACT</name>
<keyword evidence="1" id="KW-0732">Signal</keyword>
<protein>
    <submittedName>
        <fullName evidence="3">T9SS type A sorting domain-containing protein</fullName>
    </submittedName>
</protein>
<feature type="signal peptide" evidence="1">
    <location>
        <begin position="1"/>
        <end position="18"/>
    </location>
</feature>
<sequence>MKFLATLIFTFSSLAAFSQSYYWVGGSGNWSDYANHWATSSGGSTFHTQSPTSANNVFFDANSFSGSGQAVTLDAEANCLSMNWTGVTSFPSIVGNGNTLNIFGSLTLSPDMTANFKYVEFESTTSGNTITTNGTSLGSISITRFNGIGGEWSFQDNFNTYNLYMLAGTLNTNNNNINSGAYFQTDGAATKVLNLGSSEITSERWWMNGTNLTINAGTSKIIVSSFYSDMTGAGPYTYHDIEFFNYADLRYPSAFNEITVPAGLEVELRSGDTFTLSSLVADGTKHEPIIFKTTSEGSEATLSKASGSVTVSWVELKDIHTSGSATFTANDAVDNGNNTGWTINDVTGSDYFWVGNGGDWTDYSNHWATTSGGSSMHSDYPGPLDDVFFDANSFTTAGQTVLNDLNTAHFHDMDWTGVTNLPTFSAPYSYPIYAHGSVTFDDGMNKNVYSINFIGEETGLTFTAASTGYNSYVTFNGTGSYTLMDDISTGSFNHYKGTVNYGDVVIDCSIDYSIGNGGAAVELNLGSSSISCRDLSVNSSSSPVVNFGTSTITVERDFYGYGIELNEVVFNGNSTIKGSNSFEVLTIEAGSSIALQQGTTQTINQAFNLSGTKASPINFSSDLSGSQATVSMSSGTVDATYLVLKDIAATGGATFNAAETIDNGNNTGWNISELTGSEYYWVGDGGNWSDFANHWATTSGGSTFQTTVPGVLDDVIFDENSFTTGGQAVTLDQNANFHDMTWTGVTNSPSFIGTTKTVNIYGSLTLDDGMIVNVKNYYFLSDEAETITASATAPGNNSYMYFTGAGSWELQSALFTRELHHHSGTIDFNSKDIWIDFALYFFGSENKTMLLGTSDFTTRTLAVGSATNLSFDGADAELKVSSQLDFYDNLTNDISLGNVSFEFLTFSDESSVYGNLTLATLSIEAGKKLKIQTGATLTVDDLVAVGTADDPIVLISVNSGLTSTISKSSGTVDAYFLELQDITATGGATFNAYNSVNNGNVIGWTFHKEQQTIDFPEIADKAFGDPAFELTASATSSLAVAFEVVSGPATVDGTTLTITGAGTVQVKATQAGNIDYDPAPSVTRTFSVSKASQGLIFDTPASKVYGDGAFDLTFTAGATGNTVVFESSDGTVATISGSTVTVVGAGTTTITASQDGDDDYATAVIQRTFTVNKAEQSITFNELLEKTIGDDPFELDATGGASANPVTFSSSDGLVATVSGSTVTIVGVGTTTITASQEGDNNYEAAEPVERVLTVAAIAKLPQAITFGEIETKTFGDADFDLTATGGDSGLPLTYASGDETVATVSGATVTIVGAGSTTITASQAGDDTYQAATSVEQTLIVVKAAQAISFEEIPSKTFGAAAFELPATGGASGMAVLFTSSDDEVATISGTTVTITGAGTATITASQAGNDNYMAAESVERTLVVSKADQTITFSSIDDFDLDNGVTPIFLEATASSGLGVSFAVDGPATLDGVELTPTDIGTITITASQAGNDNYNAAPVVVVEFSVTSSSFATGVKISKGNLKFYPNPANELLTVEWNEPMGGQLEIRNLAGSLILQQDIISDDNAIDLASTPSGTYLLIVRTPGGVKTISRLIVE</sequence>
<organism evidence="3 4">
    <name type="scientific">Imperialibacter roseus</name>
    <dbReference type="NCBI Taxonomy" id="1324217"/>
    <lineage>
        <taxon>Bacteria</taxon>
        <taxon>Pseudomonadati</taxon>
        <taxon>Bacteroidota</taxon>
        <taxon>Cytophagia</taxon>
        <taxon>Cytophagales</taxon>
        <taxon>Flammeovirgaceae</taxon>
        <taxon>Imperialibacter</taxon>
    </lineage>
</organism>
<dbReference type="InterPro" id="IPR026444">
    <property type="entry name" value="Secre_tail"/>
</dbReference>
<dbReference type="InterPro" id="IPR008964">
    <property type="entry name" value="Invasin/intimin_cell_adhesion"/>
</dbReference>
<feature type="domain" description="Secretion system C-terminal sorting" evidence="2">
    <location>
        <begin position="1528"/>
        <end position="1598"/>
    </location>
</feature>
<reference evidence="3 4" key="1">
    <citation type="journal article" date="2023" name="Microbiol. Resour. Announc.">
        <title>Complete Genome Sequence of Imperialibacter roseus strain P4T.</title>
        <authorList>
            <person name="Tizabi D.R."/>
            <person name="Bachvaroff T."/>
            <person name="Hill R.T."/>
        </authorList>
    </citation>
    <scope>NUCLEOTIDE SEQUENCE [LARGE SCALE GENOMIC DNA]</scope>
    <source>
        <strain evidence="3 4">P4T</strain>
    </source>
</reference>
<keyword evidence="4" id="KW-1185">Reference proteome</keyword>
<dbReference type="Pfam" id="PF18962">
    <property type="entry name" value="Por_Secre_tail"/>
    <property type="match status" value="1"/>
</dbReference>
<evidence type="ECO:0000256" key="1">
    <source>
        <dbReference type="SAM" id="SignalP"/>
    </source>
</evidence>
<accession>A0ABZ0IR95</accession>
<evidence type="ECO:0000313" key="3">
    <source>
        <dbReference type="EMBL" id="WOK06924.1"/>
    </source>
</evidence>
<evidence type="ECO:0000313" key="4">
    <source>
        <dbReference type="Proteomes" id="UP001302349"/>
    </source>
</evidence>
<evidence type="ECO:0000259" key="2">
    <source>
        <dbReference type="Pfam" id="PF18962"/>
    </source>
</evidence>